<evidence type="ECO:0000313" key="7">
    <source>
        <dbReference type="EMBL" id="EFA83848.1"/>
    </source>
</evidence>
<feature type="coiled-coil region" evidence="5">
    <location>
        <begin position="125"/>
        <end position="152"/>
    </location>
</feature>
<dbReference type="InterPro" id="IPR001841">
    <property type="entry name" value="Znf_RING"/>
</dbReference>
<dbReference type="PROSITE" id="PS50089">
    <property type="entry name" value="ZF_RING_2"/>
    <property type="match status" value="1"/>
</dbReference>
<protein>
    <recommendedName>
        <fullName evidence="6">RING-type domain-containing protein</fullName>
    </recommendedName>
</protein>
<dbReference type="InParanoid" id="D3B3F0"/>
<dbReference type="CDD" id="cd19669">
    <property type="entry name" value="UBR-box"/>
    <property type="match status" value="1"/>
</dbReference>
<dbReference type="Proteomes" id="UP000001396">
    <property type="component" value="Unassembled WGS sequence"/>
</dbReference>
<gene>
    <name evidence="7" type="ORF">PPL_02918</name>
</gene>
<sequence>MEFDDDPEINLSIPVINIKSCLMTPCGHNFCERCILECINRNHKCPCCNAPATKDKLIKNHQLEKIISIIEFEKEESSKRYFNNLIYNNNQQQQVVQQSNAKKPILHPVQELFSKYLKTSLLAYEDFYNQLAQKLEENKKILEKERLESIKKYENQVVMLDQVKEEFAYKQDKLVKSHQNTLDLFLKSFEDHLKKTAVAPNFVNIQVSIVISSKNITFEHISLKPSTTIIDIKQLIIDRFNQKGGESAFIKYMDDARLVAQLPIASGGKEIALDEDIKPLSLYEIVHGSKIILKGDIQLYEDLPKQCFAATYKPGDTMDYFKCLDCNYSWICKQCSNHCHKGHKTIPYLVNHKASFACCYDTKNKCILSNK</sequence>
<reference evidence="7 8" key="1">
    <citation type="journal article" date="2011" name="Genome Res.">
        <title>Phylogeny-wide analysis of social amoeba genomes highlights ancient origins for complex intercellular communication.</title>
        <authorList>
            <person name="Heidel A.J."/>
            <person name="Lawal H.M."/>
            <person name="Felder M."/>
            <person name="Schilde C."/>
            <person name="Helps N.R."/>
            <person name="Tunggal B."/>
            <person name="Rivero F."/>
            <person name="John U."/>
            <person name="Schleicher M."/>
            <person name="Eichinger L."/>
            <person name="Platzer M."/>
            <person name="Noegel A.A."/>
            <person name="Schaap P."/>
            <person name="Gloeckner G."/>
        </authorList>
    </citation>
    <scope>NUCLEOTIDE SEQUENCE [LARGE SCALE GENOMIC DNA]</scope>
    <source>
        <strain evidence="8">ATCC 26659 / Pp 5 / PN500</strain>
    </source>
</reference>
<dbReference type="InterPro" id="IPR042755">
    <property type="entry name" value="COP1"/>
</dbReference>
<feature type="domain" description="RING-type" evidence="6">
    <location>
        <begin position="23"/>
        <end position="49"/>
    </location>
</feature>
<dbReference type="GO" id="GO:0061630">
    <property type="term" value="F:ubiquitin protein ligase activity"/>
    <property type="evidence" value="ECO:0007669"/>
    <property type="project" value="InterPro"/>
</dbReference>
<evidence type="ECO:0000256" key="1">
    <source>
        <dbReference type="ARBA" id="ARBA00022723"/>
    </source>
</evidence>
<proteinExistence type="predicted"/>
<accession>D3B3F0</accession>
<keyword evidence="5" id="KW-0175">Coiled coil</keyword>
<dbReference type="PROSITE" id="PS00518">
    <property type="entry name" value="ZF_RING_1"/>
    <property type="match status" value="1"/>
</dbReference>
<dbReference type="AlphaFoldDB" id="D3B3F0"/>
<evidence type="ECO:0000256" key="5">
    <source>
        <dbReference type="SAM" id="Coils"/>
    </source>
</evidence>
<dbReference type="EMBL" id="ADBJ01000010">
    <property type="protein sequence ID" value="EFA83848.1"/>
    <property type="molecule type" value="Genomic_DNA"/>
</dbReference>
<name>D3B3F0_HETP5</name>
<dbReference type="GO" id="GO:0043161">
    <property type="term" value="P:proteasome-mediated ubiquitin-dependent protein catabolic process"/>
    <property type="evidence" value="ECO:0007669"/>
    <property type="project" value="TreeGrafter"/>
</dbReference>
<dbReference type="STRING" id="670386.D3B3F0"/>
<keyword evidence="2 4" id="KW-0863">Zinc-finger</keyword>
<evidence type="ECO:0000259" key="6">
    <source>
        <dbReference type="PROSITE" id="PS50089"/>
    </source>
</evidence>
<dbReference type="RefSeq" id="XP_020435965.1">
    <property type="nucleotide sequence ID" value="XM_020573893.1"/>
</dbReference>
<dbReference type="PANTHER" id="PTHR44080:SF1">
    <property type="entry name" value="E3 UBIQUITIN-PROTEIN LIGASE COP1"/>
    <property type="match status" value="1"/>
</dbReference>
<dbReference type="InterPro" id="IPR013083">
    <property type="entry name" value="Znf_RING/FYVE/PHD"/>
</dbReference>
<evidence type="ECO:0000313" key="8">
    <source>
        <dbReference type="Proteomes" id="UP000001396"/>
    </source>
</evidence>
<organism evidence="7 8">
    <name type="scientific">Heterostelium pallidum (strain ATCC 26659 / Pp 5 / PN500)</name>
    <name type="common">Cellular slime mold</name>
    <name type="synonym">Polysphondylium pallidum</name>
    <dbReference type="NCBI Taxonomy" id="670386"/>
    <lineage>
        <taxon>Eukaryota</taxon>
        <taxon>Amoebozoa</taxon>
        <taxon>Evosea</taxon>
        <taxon>Eumycetozoa</taxon>
        <taxon>Dictyostelia</taxon>
        <taxon>Acytosteliales</taxon>
        <taxon>Acytosteliaceae</taxon>
        <taxon>Heterostelium</taxon>
    </lineage>
</organism>
<dbReference type="OMA" id="KCITEWV"/>
<keyword evidence="3" id="KW-0862">Zinc</keyword>
<evidence type="ECO:0000256" key="2">
    <source>
        <dbReference type="ARBA" id="ARBA00022771"/>
    </source>
</evidence>
<dbReference type="InterPro" id="IPR018957">
    <property type="entry name" value="Znf_C3HC4_RING-type"/>
</dbReference>
<dbReference type="InterPro" id="IPR017907">
    <property type="entry name" value="Znf_RING_CS"/>
</dbReference>
<dbReference type="Gene3D" id="3.30.40.10">
    <property type="entry name" value="Zinc/RING finger domain, C3HC4 (zinc finger)"/>
    <property type="match status" value="1"/>
</dbReference>
<evidence type="ECO:0000256" key="3">
    <source>
        <dbReference type="ARBA" id="ARBA00022833"/>
    </source>
</evidence>
<dbReference type="PANTHER" id="PTHR44080">
    <property type="entry name" value="E3 UBIQUITIN-PROTEIN LIGASE COP1"/>
    <property type="match status" value="1"/>
</dbReference>
<keyword evidence="8" id="KW-1185">Reference proteome</keyword>
<comment type="caution">
    <text evidence="7">The sequence shown here is derived from an EMBL/GenBank/DDBJ whole genome shotgun (WGS) entry which is preliminary data.</text>
</comment>
<keyword evidence="1" id="KW-0479">Metal-binding</keyword>
<dbReference type="GeneID" id="31358441"/>
<evidence type="ECO:0000256" key="4">
    <source>
        <dbReference type="PROSITE-ProRule" id="PRU00175"/>
    </source>
</evidence>
<dbReference type="Pfam" id="PF00097">
    <property type="entry name" value="zf-C3HC4"/>
    <property type="match status" value="1"/>
</dbReference>
<dbReference type="SUPFAM" id="SSF57850">
    <property type="entry name" value="RING/U-box"/>
    <property type="match status" value="1"/>
</dbReference>
<dbReference type="GO" id="GO:0008270">
    <property type="term" value="F:zinc ion binding"/>
    <property type="evidence" value="ECO:0007669"/>
    <property type="project" value="UniProtKB-KW"/>
</dbReference>